<protein>
    <recommendedName>
        <fullName evidence="2">PEGA domain-containing protein</fullName>
    </recommendedName>
</protein>
<dbReference type="InterPro" id="IPR008969">
    <property type="entry name" value="CarboxyPept-like_regulatory"/>
</dbReference>
<dbReference type="SUPFAM" id="SSF49464">
    <property type="entry name" value="Carboxypeptidase regulatory domain-like"/>
    <property type="match status" value="1"/>
</dbReference>
<feature type="domain" description="PEGA" evidence="2">
    <location>
        <begin position="1045"/>
        <end position="1080"/>
    </location>
</feature>
<sequence length="1245" mass="132498">MYNKSMNNTNAMNRANTIPKGSIKRNVVKRAIAMLVASALAFGSSLCAATAADAYEMNLDNVTDHVTYDVTKRVPAVESQAGLQKLDTNGSGDVVLPGTMGADSALVRISVFNPSQDATITVAGIPVLAVTTGQDSSTTTLVSVVDGKASINASAELDVRVEVLATFVDDTNAPGATNQIAQPVSRPIASLNVGDDVQVGVLGLGGVPSNQVRAVYLTADVTLDAAAVVTIAGQRLSLPQGRSVVSTVALPNAASGAVTVNATSDGQIELTARGWISDVPVNANAANVSGSFVPTVGVDWSALKASAAKEGEIEVAGMSDRALSLVLVSADASESRSFVDVGRTIAGRSQGILVDDKAGALPQLEVVESSAAAVPVSVRGADVTVSVLPVGDILGAPTEGGSTEVAITSPENNSVANLAEIGKVTLTGTVKSDMAINDIAIFGGETEIGRADVVYTPEGVQWRMEVAAPENGKTDYVVKATSRGGVVSEAKVTVDVQLPDDDAIVVNPDVTVIKPDDASSKVKSVQEDKIIFENEPIFGIGAVIVSSIGENAPEGFIRRVTAIEQAEQGWIVSTSAATLTDTFLQAEIDESPSLSSENSTLTVAQDNPNDNINFVGIGGSGIIEPEEETLSPQSAEAASLRDIAYTEPSSPRQNSIVRTAEYNRQSSDVAIARDSRPQVDLFKDDYAVKVSCEAVLERGEDGKIKAEMCVGDDEGNEEDADDGDSEDSEENDLKISGGISLALESAITKLGVNFELKIVTNWHWFVPTPELRYFHADLHGNFDSEFTAKAYGELTGEVEQELFSLDSTTIIWAGPVPIVLNLKNPISLVGELTVEATVRYTNTWSKYFEFGKEKVNGEWKDVRIFRDAEAPAETTPCTVAEQIDVTLDFTVLVGVKDNLSIKLYDIAGPEITVTAQAGVVDGKVKFNAANGGNFTAKYILRLRGEGKITAEIPVIDWSLGEIKLTPYEPDDIVLLDVNNTIPGFCSSNGGDDEDGDKQEYRLSGTVTDAENGDVLAGARVEIVADNGEGMIVFRHANAEGKFSAQLDEGTYLLRVKQDGYVEYLDTVKLNKDESLSIALTKPLTSNTEFRAVLTWGEYPYDEDSHLYGTDGSADPYHVYYADKDAYDNQGNRVAWLDVDDTDSFGPETLTFNVSPKGSYSYYVHNYSGDAPLNTSSAKVVLYRGDELVKTYSIPANWSNQEIWEVFSIVNGEVVDYVDPAGDEFYGNSDDIQPNDLDGSRKNDSN</sequence>
<dbReference type="Proteomes" id="UP000037239">
    <property type="component" value="Unassembled WGS sequence"/>
</dbReference>
<gene>
    <name evidence="3" type="ORF">BAAM0483_08150</name>
</gene>
<accession>A0AB34T809</accession>
<organism evidence="3 4">
    <name type="scientific">Bifidobacterium animalis subsp. animalis MCC 0483</name>
    <dbReference type="NCBI Taxonomy" id="1365955"/>
    <lineage>
        <taxon>Bacteria</taxon>
        <taxon>Bacillati</taxon>
        <taxon>Actinomycetota</taxon>
        <taxon>Actinomycetes</taxon>
        <taxon>Bifidobacteriales</taxon>
        <taxon>Bifidobacteriaceae</taxon>
        <taxon>Bifidobacterium</taxon>
    </lineage>
</organism>
<dbReference type="AlphaFoldDB" id="A0AB34T809"/>
<evidence type="ECO:0000313" key="4">
    <source>
        <dbReference type="Proteomes" id="UP000037239"/>
    </source>
</evidence>
<evidence type="ECO:0000313" key="3">
    <source>
        <dbReference type="EMBL" id="KOA48447.1"/>
    </source>
</evidence>
<name>A0AB34T809_9BIFI</name>
<dbReference type="Pfam" id="PF08308">
    <property type="entry name" value="PEGA"/>
    <property type="match status" value="1"/>
</dbReference>
<feature type="compositionally biased region" description="Acidic residues" evidence="1">
    <location>
        <begin position="710"/>
        <end position="730"/>
    </location>
</feature>
<dbReference type="EMBL" id="AWFK01000015">
    <property type="protein sequence ID" value="KOA48447.1"/>
    <property type="molecule type" value="Genomic_DNA"/>
</dbReference>
<proteinExistence type="predicted"/>
<comment type="caution">
    <text evidence="3">The sequence shown here is derived from an EMBL/GenBank/DDBJ whole genome shotgun (WGS) entry which is preliminary data.</text>
</comment>
<evidence type="ECO:0000259" key="2">
    <source>
        <dbReference type="Pfam" id="PF08308"/>
    </source>
</evidence>
<dbReference type="Gene3D" id="2.60.40.1120">
    <property type="entry name" value="Carboxypeptidase-like, regulatory domain"/>
    <property type="match status" value="1"/>
</dbReference>
<dbReference type="InterPro" id="IPR013229">
    <property type="entry name" value="PEGA"/>
</dbReference>
<feature type="region of interest" description="Disordered" evidence="1">
    <location>
        <begin position="1224"/>
        <end position="1245"/>
    </location>
</feature>
<feature type="region of interest" description="Disordered" evidence="1">
    <location>
        <begin position="708"/>
        <end position="731"/>
    </location>
</feature>
<evidence type="ECO:0000256" key="1">
    <source>
        <dbReference type="SAM" id="MobiDB-lite"/>
    </source>
</evidence>
<reference evidence="3 4" key="1">
    <citation type="journal article" date="2015" name="Int J Genomics">
        <title>Comparative Genomics Revealed Genetic Diversity and Species/Strain-Level Differences in Carbohydrate Metabolism of Three Probiotic Bifidobacterial Species.</title>
        <authorList>
            <person name="Odamaki T."/>
            <person name="Horigome A."/>
            <person name="Sugahara H."/>
            <person name="Hashikura N."/>
            <person name="Minami J."/>
            <person name="Xiao J.Z."/>
            <person name="Abe F."/>
        </authorList>
    </citation>
    <scope>NUCLEOTIDE SEQUENCE [LARGE SCALE GENOMIC DNA]</scope>
    <source>
        <strain evidence="3 4">MCC 0483</strain>
    </source>
</reference>